<feature type="domain" description="DAGKc" evidence="1">
    <location>
        <begin position="1"/>
        <end position="49"/>
    </location>
</feature>
<evidence type="ECO:0000259" key="1">
    <source>
        <dbReference type="PROSITE" id="PS50146"/>
    </source>
</evidence>
<dbReference type="PANTHER" id="PTHR30492:SF0">
    <property type="entry name" value="METHYLGLYOXAL SYNTHASE"/>
    <property type="match status" value="1"/>
</dbReference>
<dbReference type="InterPro" id="IPR004363">
    <property type="entry name" value="Methylgl_synth"/>
</dbReference>
<proteinExistence type="predicted"/>
<dbReference type="InterPro" id="IPR001206">
    <property type="entry name" value="Diacylglycerol_kinase_cat_dom"/>
</dbReference>
<dbReference type="Gene3D" id="2.60.200.40">
    <property type="match status" value="1"/>
</dbReference>
<dbReference type="GO" id="GO:0019242">
    <property type="term" value="P:methylglyoxal biosynthetic process"/>
    <property type="evidence" value="ECO:0007669"/>
    <property type="project" value="InterPro"/>
</dbReference>
<name>X1R3K5_9ZZZZ</name>
<dbReference type="Pfam" id="PF00781">
    <property type="entry name" value="DAGK_cat"/>
    <property type="match status" value="1"/>
</dbReference>
<comment type="caution">
    <text evidence="2">The sequence shown here is derived from an EMBL/GenBank/DDBJ whole genome shotgun (WGS) entry which is preliminary data.</text>
</comment>
<reference evidence="2" key="1">
    <citation type="journal article" date="2014" name="Front. Microbiol.">
        <title>High frequency of phylogenetically diverse reductive dehalogenase-homologous genes in deep subseafloor sedimentary metagenomes.</title>
        <authorList>
            <person name="Kawai M."/>
            <person name="Futagami T."/>
            <person name="Toyoda A."/>
            <person name="Takaki Y."/>
            <person name="Nishi S."/>
            <person name="Hori S."/>
            <person name="Arai W."/>
            <person name="Tsubouchi T."/>
            <person name="Morono Y."/>
            <person name="Uchiyama I."/>
            <person name="Ito T."/>
            <person name="Fujiyama A."/>
            <person name="Inagaki F."/>
            <person name="Takami H."/>
        </authorList>
    </citation>
    <scope>NUCLEOTIDE SEQUENCE</scope>
    <source>
        <strain evidence="2">Expedition CK06-06</strain>
    </source>
</reference>
<dbReference type="SUPFAM" id="SSF111331">
    <property type="entry name" value="NAD kinase/diacylglycerol kinase-like"/>
    <property type="match status" value="1"/>
</dbReference>
<dbReference type="GO" id="GO:0016301">
    <property type="term" value="F:kinase activity"/>
    <property type="evidence" value="ECO:0007669"/>
    <property type="project" value="InterPro"/>
</dbReference>
<accession>X1R3K5</accession>
<dbReference type="AlphaFoldDB" id="X1R3K5"/>
<dbReference type="GO" id="GO:0005829">
    <property type="term" value="C:cytosol"/>
    <property type="evidence" value="ECO:0007669"/>
    <property type="project" value="TreeGrafter"/>
</dbReference>
<dbReference type="Pfam" id="PF19279">
    <property type="entry name" value="YegS_C"/>
    <property type="match status" value="1"/>
</dbReference>
<dbReference type="EMBL" id="BARV01036072">
    <property type="protein sequence ID" value="GAI50174.1"/>
    <property type="molecule type" value="Genomic_DNA"/>
</dbReference>
<dbReference type="InterPro" id="IPR045540">
    <property type="entry name" value="YegS/DAGK_C"/>
</dbReference>
<protein>
    <recommendedName>
        <fullName evidence="1">DAGKc domain-containing protein</fullName>
    </recommendedName>
</protein>
<organism evidence="2">
    <name type="scientific">marine sediment metagenome</name>
    <dbReference type="NCBI Taxonomy" id="412755"/>
    <lineage>
        <taxon>unclassified sequences</taxon>
        <taxon>metagenomes</taxon>
        <taxon>ecological metagenomes</taxon>
    </lineage>
</organism>
<dbReference type="PANTHER" id="PTHR30492">
    <property type="entry name" value="METHYLGLYOXAL SYNTHASE"/>
    <property type="match status" value="1"/>
</dbReference>
<sequence>QATMGIIPNGSGNVFAQEMDLPIKTFEACRNILTGEATEIDVAQVGDRFYVWLLGIGIEAKTAQMVNPTLKKYFGTLAYVIAALRNAFDPGYSLMRMTADDKEMTFFTFNTIVGNAASFDGFLGIRSRHSIDDGYLDVCILQKKSLLGILELIFNFFKGRRDYYRFIDRWGAAHIRVKELRIETVPSAYYHVDGEVAGKTPIEVKLHHKAMKLILPPRS</sequence>
<dbReference type="InterPro" id="IPR016064">
    <property type="entry name" value="NAD/diacylglycerol_kinase_sf"/>
</dbReference>
<gene>
    <name evidence="2" type="ORF">S06H3_56118</name>
</gene>
<feature type="non-terminal residue" evidence="2">
    <location>
        <position position="1"/>
    </location>
</feature>
<dbReference type="InterPro" id="IPR017438">
    <property type="entry name" value="ATP-NAD_kinase_N"/>
</dbReference>
<dbReference type="Gene3D" id="3.40.50.10330">
    <property type="entry name" value="Probable inorganic polyphosphate/atp-NAD kinase, domain 1"/>
    <property type="match status" value="1"/>
</dbReference>
<dbReference type="PROSITE" id="PS50146">
    <property type="entry name" value="DAGK"/>
    <property type="match status" value="1"/>
</dbReference>
<evidence type="ECO:0000313" key="2">
    <source>
        <dbReference type="EMBL" id="GAI50174.1"/>
    </source>
</evidence>
<dbReference type="GO" id="GO:0008929">
    <property type="term" value="F:methylglyoxal synthase activity"/>
    <property type="evidence" value="ECO:0007669"/>
    <property type="project" value="InterPro"/>
</dbReference>